<dbReference type="InterPro" id="IPR043519">
    <property type="entry name" value="NT_sf"/>
</dbReference>
<evidence type="ECO:0000256" key="3">
    <source>
        <dbReference type="ARBA" id="ARBA00022737"/>
    </source>
</evidence>
<dbReference type="PROSITE" id="PS51671">
    <property type="entry name" value="ACT"/>
    <property type="match status" value="2"/>
</dbReference>
<keyword evidence="3" id="KW-0677">Repeat</keyword>
<comment type="cofactor">
    <cofactor evidence="7">
        <name>Mg(2+)</name>
        <dbReference type="ChEBI" id="CHEBI:18420"/>
    </cofactor>
</comment>
<evidence type="ECO:0000256" key="6">
    <source>
        <dbReference type="ARBA" id="ARBA00023268"/>
    </source>
</evidence>
<evidence type="ECO:0000256" key="2">
    <source>
        <dbReference type="ARBA" id="ARBA00022695"/>
    </source>
</evidence>
<dbReference type="PANTHER" id="PTHR47320:SF1">
    <property type="entry name" value="BIFUNCTIONAL URIDYLYLTRANSFERASE_URIDYLYL-REMOVING ENZYME"/>
    <property type="match status" value="1"/>
</dbReference>
<comment type="domain">
    <text evidence="7">Has four distinct domains: an N-terminal nucleotidyltransferase (NT) domain responsible for UTase activity, a central HD domain that encodes UR activity, and two C-terminal ACT domains that seem to have a role in glutamine sensing.</text>
</comment>
<evidence type="ECO:0000256" key="5">
    <source>
        <dbReference type="ARBA" id="ARBA00022842"/>
    </source>
</evidence>
<comment type="catalytic activity">
    <reaction evidence="7">
        <text>[protein-PII]-L-tyrosine + UTP = [protein-PII]-uridylyl-L-tyrosine + diphosphate</text>
        <dbReference type="Rhea" id="RHEA:13673"/>
        <dbReference type="Rhea" id="RHEA-COMP:12147"/>
        <dbReference type="Rhea" id="RHEA-COMP:12148"/>
        <dbReference type="ChEBI" id="CHEBI:33019"/>
        <dbReference type="ChEBI" id="CHEBI:46398"/>
        <dbReference type="ChEBI" id="CHEBI:46858"/>
        <dbReference type="ChEBI" id="CHEBI:90602"/>
        <dbReference type="EC" id="2.7.7.59"/>
    </reaction>
</comment>
<organism evidence="10 11">
    <name type="scientific">Streptoalloteichus hindustanus</name>
    <dbReference type="NCBI Taxonomy" id="2017"/>
    <lineage>
        <taxon>Bacteria</taxon>
        <taxon>Bacillati</taxon>
        <taxon>Actinomycetota</taxon>
        <taxon>Actinomycetes</taxon>
        <taxon>Pseudonocardiales</taxon>
        <taxon>Pseudonocardiaceae</taxon>
        <taxon>Streptoalloteichus</taxon>
    </lineage>
</organism>
<evidence type="ECO:0000256" key="1">
    <source>
        <dbReference type="ARBA" id="ARBA00022679"/>
    </source>
</evidence>
<evidence type="ECO:0000259" key="9">
    <source>
        <dbReference type="PROSITE" id="PS51831"/>
    </source>
</evidence>
<dbReference type="InterPro" id="IPR013546">
    <property type="entry name" value="PII_UdlTrfase/GS_AdlTrfase"/>
</dbReference>
<dbReference type="AlphaFoldDB" id="A0A1M5GX97"/>
<feature type="domain" description="HD" evidence="9">
    <location>
        <begin position="457"/>
        <end position="571"/>
    </location>
</feature>
<dbReference type="HAMAP" id="MF_00277">
    <property type="entry name" value="PII_uridylyl_transf"/>
    <property type="match status" value="1"/>
</dbReference>
<evidence type="ECO:0000256" key="7">
    <source>
        <dbReference type="HAMAP-Rule" id="MF_00277"/>
    </source>
</evidence>
<keyword evidence="1 7" id="KW-0808">Transferase</keyword>
<feature type="domain" description="ACT" evidence="8">
    <location>
        <begin position="640"/>
        <end position="716"/>
    </location>
</feature>
<dbReference type="RefSeq" id="WP_234995808.1">
    <property type="nucleotide sequence ID" value="NZ_FQVN01000006.1"/>
</dbReference>
<dbReference type="Pfam" id="PF08335">
    <property type="entry name" value="GlnD_UR_UTase"/>
    <property type="match status" value="1"/>
</dbReference>
<dbReference type="InterPro" id="IPR010043">
    <property type="entry name" value="UTase/UR"/>
</dbReference>
<dbReference type="InterPro" id="IPR002912">
    <property type="entry name" value="ACT_dom"/>
</dbReference>
<dbReference type="PIRSF" id="PIRSF006288">
    <property type="entry name" value="PII_uridyltransf"/>
    <property type="match status" value="1"/>
</dbReference>
<dbReference type="SUPFAM" id="SSF55021">
    <property type="entry name" value="ACT-like"/>
    <property type="match status" value="2"/>
</dbReference>
<accession>A0A1M5GX97</accession>
<dbReference type="CDD" id="cd04873">
    <property type="entry name" value="ACT_UUR-ACR-like"/>
    <property type="match status" value="1"/>
</dbReference>
<dbReference type="GO" id="GO:0008081">
    <property type="term" value="F:phosphoric diester hydrolase activity"/>
    <property type="evidence" value="ECO:0007669"/>
    <property type="project" value="UniProtKB-UniRule"/>
</dbReference>
<evidence type="ECO:0000313" key="10">
    <source>
        <dbReference type="EMBL" id="SHG08344.1"/>
    </source>
</evidence>
<protein>
    <recommendedName>
        <fullName evidence="7">Bifunctional uridylyltransferase/uridylyl-removing enzyme</fullName>
        <shortName evidence="7">UTase/UR</shortName>
    </recommendedName>
    <alternativeName>
        <fullName evidence="7">Bifunctional [protein-PII] modification enzyme</fullName>
    </alternativeName>
    <alternativeName>
        <fullName evidence="7">Bifunctional nitrogen sensor protein</fullName>
    </alternativeName>
    <domain>
        <recommendedName>
            <fullName evidence="7">[Protein-PII] uridylyltransferase</fullName>
            <shortName evidence="7">PII uridylyltransferase</shortName>
            <shortName evidence="7">UTase</shortName>
            <ecNumber evidence="7">2.7.7.59</ecNumber>
        </recommendedName>
    </domain>
    <domain>
        <recommendedName>
            <fullName evidence="7">[Protein-PII]-UMP uridylyl-removing enzyme</fullName>
            <shortName evidence="7">UR</shortName>
            <ecNumber evidence="7">3.1.4.-</ecNumber>
        </recommendedName>
    </domain>
</protein>
<comment type="caution">
    <text evidence="7">Lacks conserved residue(s) required for the propagation of feature annotation.</text>
</comment>
<keyword evidence="11" id="KW-1185">Reference proteome</keyword>
<dbReference type="SUPFAM" id="SSF109604">
    <property type="entry name" value="HD-domain/PDEase-like"/>
    <property type="match status" value="1"/>
</dbReference>
<dbReference type="PANTHER" id="PTHR47320">
    <property type="entry name" value="BIFUNCTIONAL URIDYLYLTRANSFERASE/URIDYLYL-REMOVING ENZYME"/>
    <property type="match status" value="1"/>
</dbReference>
<gene>
    <name evidence="7" type="primary">glnD</name>
    <name evidence="10" type="ORF">SAMN05444320_106305</name>
</gene>
<sequence length="819" mass="86039">MIRDAEGFGGRGARPAAGDLVRARAALLAPAPGQRRLAAADLRTALTDLHDFWLAAHAAAAGVGSSGVALVAVGALGRRELAPCSDLDLVLAHTGRRAPAELADRLWYPLWDAGIGLDHAVRTPDEAVRVAGRDQRVAFGLLEARHLAGDPLVSGALTDAVRRAWRSGIRDRLGELTEAAAARWARSGDVAHRVEPDLKNGRGGLRDLGLLDALAAAHVVDRPGGEVLRARALLLDVRTELHRLAGRARDVLRAQDGDEVAAALGMADRFDLARALSSAGRTVAYAVDVALRAARSAAPRRRLGPLGRVAWHRGAGKGSPHRVPLDDGVVLHGGVAEPRGGRRGGDAPPAAGEVALAREALPSRDAGLLLRVAASAARVRAPIAAGTLARLADSAPELRRPWPRPAREELLALLGSGPGLPDVVEALDRTGLWGRLFPEWGAVRDLPPRDAAHTWTVDRHLVQTVVEANRLVTGVSRPDLLLLAALLHDVGKGRGGDHAAVGADLARQVGDRIGLWPADVDLLAAAVRHHLLLPHTATRRDVTDPATVRRVVDTLGRDPVLLDLLHALAEADALATGPGVWTVWKAALVNDLVGHCRAAMAEGALPRPAPLDEEQRRRAEAVAAGGRADVLVSVADHLATVTVVAPDRPGLLSRAAGVLALHSLQVHAAELRGHAGAAVDVFTVSPRFGSPPDAALLREHLNRALDGSLPLAERLAAKERDYGGPPVDPPPPRLLWFDDEASGAVVLELRAADRIGLLHHVAAALESCGLDVRWARASTYGPTAVDAFCVHVDPGAPSAARLPAAERARVERTVLAALS</sequence>
<dbReference type="InterPro" id="IPR006674">
    <property type="entry name" value="HD_domain"/>
</dbReference>
<keyword evidence="6 7" id="KW-0511">Multifunctional enzyme</keyword>
<dbReference type="EC" id="2.7.7.59" evidence="7"/>
<dbReference type="InterPro" id="IPR045865">
    <property type="entry name" value="ACT-like_dom_sf"/>
</dbReference>
<evidence type="ECO:0000256" key="4">
    <source>
        <dbReference type="ARBA" id="ARBA00022801"/>
    </source>
</evidence>
<keyword evidence="5 7" id="KW-0460">Magnesium</keyword>
<dbReference type="NCBIfam" id="NF002895">
    <property type="entry name" value="PRK03381.1"/>
    <property type="match status" value="1"/>
</dbReference>
<proteinExistence type="inferred from homology"/>
<dbReference type="Gene3D" id="1.10.3090.10">
    <property type="entry name" value="cca-adding enzyme, domain 2"/>
    <property type="match status" value="1"/>
</dbReference>
<comment type="similarity">
    <text evidence="7">Belongs to the GlnD family.</text>
</comment>
<dbReference type="InterPro" id="IPR003607">
    <property type="entry name" value="HD/PDEase_dom"/>
</dbReference>
<dbReference type="STRING" id="2017.SAMN05444320_106305"/>
<dbReference type="SUPFAM" id="SSF81301">
    <property type="entry name" value="Nucleotidyltransferase"/>
    <property type="match status" value="1"/>
</dbReference>
<dbReference type="EMBL" id="FQVN01000006">
    <property type="protein sequence ID" value="SHG08344.1"/>
    <property type="molecule type" value="Genomic_DNA"/>
</dbReference>
<name>A0A1M5GX97_STRHI</name>
<feature type="domain" description="ACT" evidence="8">
    <location>
        <begin position="746"/>
        <end position="819"/>
    </location>
</feature>
<dbReference type="Pfam" id="PF01966">
    <property type="entry name" value="HD"/>
    <property type="match status" value="1"/>
</dbReference>
<feature type="region of interest" description="Uridylyltransferase" evidence="7">
    <location>
        <begin position="1"/>
        <end position="342"/>
    </location>
</feature>
<dbReference type="GO" id="GO:0006808">
    <property type="term" value="P:regulation of nitrogen utilization"/>
    <property type="evidence" value="ECO:0007669"/>
    <property type="project" value="UniProtKB-UniRule"/>
</dbReference>
<comment type="function">
    <text evidence="7">Modifies, by uridylylation and deuridylylation, the PII regulatory proteins (GlnB and homologs), in response to the nitrogen status of the cell that GlnD senses through the glutamine level. Under low glutamine levels, catalyzes the conversion of the PII proteins and UTP to PII-UMP and PPi, while under higher glutamine levels, GlnD hydrolyzes PII-UMP to PII and UMP (deuridylylation). Thus, controls uridylylation state and activity of the PII proteins, and plays an important role in the regulation of nitrogen metabolism.</text>
</comment>
<evidence type="ECO:0000259" key="8">
    <source>
        <dbReference type="PROSITE" id="PS51671"/>
    </source>
</evidence>
<keyword evidence="4 7" id="KW-0378">Hydrolase</keyword>
<dbReference type="Proteomes" id="UP000184501">
    <property type="component" value="Unassembled WGS sequence"/>
</dbReference>
<comment type="activity regulation">
    <text evidence="7">Uridylyltransferase (UTase) activity is inhibited by glutamine, while glutamine activates uridylyl-removing (UR) activity.</text>
</comment>
<dbReference type="SMART" id="SM00471">
    <property type="entry name" value="HDc"/>
    <property type="match status" value="1"/>
</dbReference>
<dbReference type="EC" id="3.1.4.-" evidence="7"/>
<reference evidence="10 11" key="1">
    <citation type="submission" date="2016-11" db="EMBL/GenBank/DDBJ databases">
        <authorList>
            <person name="Jaros S."/>
            <person name="Januszkiewicz K."/>
            <person name="Wedrychowicz H."/>
        </authorList>
    </citation>
    <scope>NUCLEOTIDE SEQUENCE [LARGE SCALE GENOMIC DNA]</scope>
    <source>
        <strain evidence="10 11">DSM 44523</strain>
    </source>
</reference>
<comment type="catalytic activity">
    <reaction evidence="7">
        <text>[protein-PII]-uridylyl-L-tyrosine + H2O = [protein-PII]-L-tyrosine + UMP + H(+)</text>
        <dbReference type="Rhea" id="RHEA:48600"/>
        <dbReference type="Rhea" id="RHEA-COMP:12147"/>
        <dbReference type="Rhea" id="RHEA-COMP:12148"/>
        <dbReference type="ChEBI" id="CHEBI:15377"/>
        <dbReference type="ChEBI" id="CHEBI:15378"/>
        <dbReference type="ChEBI" id="CHEBI:46858"/>
        <dbReference type="ChEBI" id="CHEBI:57865"/>
        <dbReference type="ChEBI" id="CHEBI:90602"/>
    </reaction>
</comment>
<dbReference type="GO" id="GO:0008773">
    <property type="term" value="F:[protein-PII] uridylyltransferase activity"/>
    <property type="evidence" value="ECO:0007669"/>
    <property type="project" value="UniProtKB-UniRule"/>
</dbReference>
<keyword evidence="2 7" id="KW-0548">Nucleotidyltransferase</keyword>
<evidence type="ECO:0000313" key="11">
    <source>
        <dbReference type="Proteomes" id="UP000184501"/>
    </source>
</evidence>
<dbReference type="PROSITE" id="PS51831">
    <property type="entry name" value="HD"/>
    <property type="match status" value="1"/>
</dbReference>